<sequence length="781" mass="88125">MSCDSKKTCTSEDASLSQFVDPVDILFSEEDDGEDVEPRQGEEVEAKMPSLSAEEVDRLRRLTVESIKEMDSPIECAVLSFFENRIQDCEAALRARMSLDPLSTTGAGLIAFLRCVLSMEQGQADIALGLLTRSSAQATRVMTNDKGVMSRSFARMMQFRKTTKDCWLSASEFRAKTIHAESEALRCFVLVLQQSVPSVLKAGIALNKASSNYKALYAELEQLYQEKYGSKAVSLDSAMSPVTSPNTFKERDASLEMSAAMETLGVDRNSVHCVEFGLGAINLVVSLLPTQVRSMLRFIGVEGNRQYGLRLVRQCFMSNSLLSPFSSALLLALYSFLPSASAFLRESYLPVAFEVRQEVFKKEGTRESLLHLWLDGRIDCLTRSVEMSAEKLKRCLEVASNPQLLSTMPQLRDFVVYDQWTNYAVMHQWKRASRCLEIMSRTSKWANAFYQYTQASCLEMLEHEYAEGISNPEGEADFEVEELRRIVGMDKMRKQHITFCDIASREAVNRTISTLYWEAAQRKPVTLGGKPNRFDQFVIKRMEEIFMLHGVDGSQYAAKKTLADALEPMPAKLRLRNTAPLPAYEMLLLLGVAHKIPSKRKDQMSARIDNYLFNEPAVADTELAAYVERIKNSLSMRQSGSRSSKTAAPEPKRDAVKPSTPLPTNYRVLCLCVYKALLLANSEAKADRKIATEVIAAIRKTPAYKDRSWTLSYAQAFVLYERAYIAYLDEGRDAAESILNSLHKQYDRAHYYMHATIDFKAHLASYELLEQRQNEKTNNGQ</sequence>
<dbReference type="InterPro" id="IPR019412">
    <property type="entry name" value="IML2/TPR_39"/>
</dbReference>
<gene>
    <name evidence="2" type="ORF">ABL78_0368</name>
</gene>
<dbReference type="EMBL" id="LJSK01000005">
    <property type="protein sequence ID" value="KPI90438.1"/>
    <property type="molecule type" value="Genomic_DNA"/>
</dbReference>
<dbReference type="Proteomes" id="UP000038009">
    <property type="component" value="Unassembled WGS sequence"/>
</dbReference>
<dbReference type="PANTHER" id="PTHR31859:SF1">
    <property type="entry name" value="TETRATRICOPEPTIDE REPEAT PROTEIN 39C"/>
    <property type="match status" value="1"/>
</dbReference>
<organism evidence="2 3">
    <name type="scientific">Leptomonas seymouri</name>
    <dbReference type="NCBI Taxonomy" id="5684"/>
    <lineage>
        <taxon>Eukaryota</taxon>
        <taxon>Discoba</taxon>
        <taxon>Euglenozoa</taxon>
        <taxon>Kinetoplastea</taxon>
        <taxon>Metakinetoplastina</taxon>
        <taxon>Trypanosomatida</taxon>
        <taxon>Trypanosomatidae</taxon>
        <taxon>Leishmaniinae</taxon>
        <taxon>Leptomonas</taxon>
    </lineage>
</organism>
<name>A0A0N1I210_LEPSE</name>
<proteinExistence type="predicted"/>
<feature type="region of interest" description="Disordered" evidence="1">
    <location>
        <begin position="29"/>
        <end position="48"/>
    </location>
</feature>
<dbReference type="OMA" id="WKRASRC"/>
<accession>A0A0N1I210</accession>
<evidence type="ECO:0000313" key="2">
    <source>
        <dbReference type="EMBL" id="KPI90438.1"/>
    </source>
</evidence>
<dbReference type="AlphaFoldDB" id="A0A0N1I210"/>
<feature type="compositionally biased region" description="Basic and acidic residues" evidence="1">
    <location>
        <begin position="36"/>
        <end position="46"/>
    </location>
</feature>
<reference evidence="2 3" key="1">
    <citation type="journal article" date="2015" name="PLoS Pathog.">
        <title>Leptomonas seymouri: Adaptations to the Dixenous Life Cycle Analyzed by Genome Sequencing, Transcriptome Profiling and Co-infection with Leishmania donovani.</title>
        <authorList>
            <person name="Kraeva N."/>
            <person name="Butenko A."/>
            <person name="Hlavacova J."/>
            <person name="Kostygov A."/>
            <person name="Myskova J."/>
            <person name="Grybchuk D."/>
            <person name="Lestinova T."/>
            <person name="Votypka J."/>
            <person name="Volf P."/>
            <person name="Opperdoes F."/>
            <person name="Flegontov P."/>
            <person name="Lukes J."/>
            <person name="Yurchenko V."/>
        </authorList>
    </citation>
    <scope>NUCLEOTIDE SEQUENCE [LARGE SCALE GENOMIC DNA]</scope>
    <source>
        <strain evidence="2 3">ATCC 30220</strain>
    </source>
</reference>
<dbReference type="PANTHER" id="PTHR31859">
    <property type="entry name" value="TETRATRICOPEPTIDE REPEAT PROTEIN 39 FAMILY MEMBER"/>
    <property type="match status" value="1"/>
</dbReference>
<evidence type="ECO:0000256" key="1">
    <source>
        <dbReference type="SAM" id="MobiDB-lite"/>
    </source>
</evidence>
<protein>
    <submittedName>
        <fullName evidence="2">Uncharacterized protein</fullName>
    </submittedName>
</protein>
<dbReference type="OrthoDB" id="43460at2759"/>
<evidence type="ECO:0000313" key="3">
    <source>
        <dbReference type="Proteomes" id="UP000038009"/>
    </source>
</evidence>
<dbReference type="VEuPathDB" id="TriTrypDB:Lsey_0005_0010"/>
<dbReference type="Pfam" id="PF10300">
    <property type="entry name" value="Iml2-TPR_39"/>
    <property type="match status" value="1"/>
</dbReference>
<feature type="region of interest" description="Disordered" evidence="1">
    <location>
        <begin position="636"/>
        <end position="659"/>
    </location>
</feature>
<comment type="caution">
    <text evidence="2">The sequence shown here is derived from an EMBL/GenBank/DDBJ whole genome shotgun (WGS) entry which is preliminary data.</text>
</comment>
<keyword evidence="3" id="KW-1185">Reference proteome</keyword>